<evidence type="ECO:0000313" key="2">
    <source>
        <dbReference type="EMBL" id="CAL1389007.1"/>
    </source>
</evidence>
<feature type="region of interest" description="Disordered" evidence="1">
    <location>
        <begin position="72"/>
        <end position="104"/>
    </location>
</feature>
<evidence type="ECO:0000256" key="1">
    <source>
        <dbReference type="SAM" id="MobiDB-lite"/>
    </source>
</evidence>
<sequence length="104" mass="11527">MTYAVRTPNGKSKGTLTIRVQVRREILRRGRFAEGNEARSDPAYDGQPAESRNWGWGVPGIPTAARLRRVWSAGGVETSQERRRKQREDGAGSRSRFSGQIVGG</sequence>
<name>A0AAV2ETD6_9ROSI</name>
<reference evidence="2 3" key="1">
    <citation type="submission" date="2024-04" db="EMBL/GenBank/DDBJ databases">
        <authorList>
            <person name="Fracassetti M."/>
        </authorList>
    </citation>
    <scope>NUCLEOTIDE SEQUENCE [LARGE SCALE GENOMIC DNA]</scope>
</reference>
<dbReference type="Proteomes" id="UP001497516">
    <property type="component" value="Chromosome 5"/>
</dbReference>
<keyword evidence="3" id="KW-1185">Reference proteome</keyword>
<proteinExistence type="predicted"/>
<organism evidence="2 3">
    <name type="scientific">Linum trigynum</name>
    <dbReference type="NCBI Taxonomy" id="586398"/>
    <lineage>
        <taxon>Eukaryota</taxon>
        <taxon>Viridiplantae</taxon>
        <taxon>Streptophyta</taxon>
        <taxon>Embryophyta</taxon>
        <taxon>Tracheophyta</taxon>
        <taxon>Spermatophyta</taxon>
        <taxon>Magnoliopsida</taxon>
        <taxon>eudicotyledons</taxon>
        <taxon>Gunneridae</taxon>
        <taxon>Pentapetalae</taxon>
        <taxon>rosids</taxon>
        <taxon>fabids</taxon>
        <taxon>Malpighiales</taxon>
        <taxon>Linaceae</taxon>
        <taxon>Linum</taxon>
    </lineage>
</organism>
<protein>
    <submittedName>
        <fullName evidence="2">Uncharacterized protein</fullName>
    </submittedName>
</protein>
<gene>
    <name evidence="2" type="ORF">LTRI10_LOCUS29897</name>
</gene>
<accession>A0AAV2ETD6</accession>
<dbReference type="EMBL" id="OZ034818">
    <property type="protein sequence ID" value="CAL1389007.1"/>
    <property type="molecule type" value="Genomic_DNA"/>
</dbReference>
<feature type="compositionally biased region" description="Basic and acidic residues" evidence="1">
    <location>
        <begin position="31"/>
        <end position="42"/>
    </location>
</feature>
<dbReference type="AlphaFoldDB" id="A0AAV2ETD6"/>
<feature type="region of interest" description="Disordered" evidence="1">
    <location>
        <begin position="31"/>
        <end position="57"/>
    </location>
</feature>
<evidence type="ECO:0000313" key="3">
    <source>
        <dbReference type="Proteomes" id="UP001497516"/>
    </source>
</evidence>